<dbReference type="InterPro" id="IPR000700">
    <property type="entry name" value="PAS-assoc_C"/>
</dbReference>
<dbReference type="InterPro" id="IPR000014">
    <property type="entry name" value="PAS"/>
</dbReference>
<dbReference type="SUPFAM" id="SSF55874">
    <property type="entry name" value="ATPase domain of HSP90 chaperone/DNA topoisomerase II/histidine kinase"/>
    <property type="match status" value="1"/>
</dbReference>
<dbReference type="SMART" id="SM00065">
    <property type="entry name" value="GAF"/>
    <property type="match status" value="2"/>
</dbReference>
<keyword evidence="3" id="KW-0597">Phosphoprotein</keyword>
<dbReference type="Gene3D" id="1.10.287.130">
    <property type="match status" value="1"/>
</dbReference>
<dbReference type="InterPro" id="IPR036890">
    <property type="entry name" value="HATPase_C_sf"/>
</dbReference>
<dbReference type="Pfam" id="PF01590">
    <property type="entry name" value="GAF"/>
    <property type="match status" value="1"/>
</dbReference>
<dbReference type="InterPro" id="IPR050351">
    <property type="entry name" value="BphY/WalK/GraS-like"/>
</dbReference>
<dbReference type="Pfam" id="PF00512">
    <property type="entry name" value="HisKA"/>
    <property type="match status" value="1"/>
</dbReference>
<evidence type="ECO:0000256" key="1">
    <source>
        <dbReference type="ARBA" id="ARBA00000085"/>
    </source>
</evidence>
<protein>
    <recommendedName>
        <fullName evidence="2">histidine kinase</fullName>
        <ecNumber evidence="2">2.7.13.3</ecNumber>
    </recommendedName>
</protein>
<dbReference type="InterPro" id="IPR001610">
    <property type="entry name" value="PAC"/>
</dbReference>
<accession>A0ABQ2GGT3</accession>
<dbReference type="InterPro" id="IPR029016">
    <property type="entry name" value="GAF-like_dom_sf"/>
</dbReference>
<evidence type="ECO:0000256" key="4">
    <source>
        <dbReference type="ARBA" id="ARBA00022679"/>
    </source>
</evidence>
<dbReference type="Pfam" id="PF13426">
    <property type="entry name" value="PAS_9"/>
    <property type="match status" value="1"/>
</dbReference>
<keyword evidence="4" id="KW-0808">Transferase</keyword>
<dbReference type="InterPro" id="IPR003594">
    <property type="entry name" value="HATPase_dom"/>
</dbReference>
<dbReference type="SMART" id="SM00091">
    <property type="entry name" value="PAS"/>
    <property type="match status" value="1"/>
</dbReference>
<dbReference type="InterPro" id="IPR035965">
    <property type="entry name" value="PAS-like_dom_sf"/>
</dbReference>
<reference evidence="11" key="1">
    <citation type="journal article" date="2019" name="Int. J. Syst. Evol. Microbiol.">
        <title>The Global Catalogue of Microorganisms (GCM) 10K type strain sequencing project: providing services to taxonomists for standard genome sequencing and annotation.</title>
        <authorList>
            <consortium name="The Broad Institute Genomics Platform"/>
            <consortium name="The Broad Institute Genome Sequencing Center for Infectious Disease"/>
            <person name="Wu L."/>
            <person name="Ma J."/>
        </authorList>
    </citation>
    <scope>NUCLEOTIDE SEQUENCE [LARGE SCALE GENOMIC DNA]</scope>
    <source>
        <strain evidence="11">JCM 15442</strain>
    </source>
</reference>
<keyword evidence="5" id="KW-0418">Kinase</keyword>
<evidence type="ECO:0000313" key="11">
    <source>
        <dbReference type="Proteomes" id="UP000639973"/>
    </source>
</evidence>
<dbReference type="InterPro" id="IPR003018">
    <property type="entry name" value="GAF"/>
</dbReference>
<gene>
    <name evidence="10" type="ORF">GCM10010840_35930</name>
</gene>
<evidence type="ECO:0000259" key="7">
    <source>
        <dbReference type="PROSITE" id="PS50109"/>
    </source>
</evidence>
<dbReference type="InterPro" id="IPR005467">
    <property type="entry name" value="His_kinase_dom"/>
</dbReference>
<dbReference type="PROSITE" id="PS50109">
    <property type="entry name" value="HIS_KIN"/>
    <property type="match status" value="1"/>
</dbReference>
<dbReference type="PRINTS" id="PR00344">
    <property type="entry name" value="BCTRLSENSOR"/>
</dbReference>
<keyword evidence="11" id="KW-1185">Reference proteome</keyword>
<dbReference type="Gene3D" id="3.30.450.40">
    <property type="match status" value="3"/>
</dbReference>
<feature type="domain" description="Histidine kinase" evidence="7">
    <location>
        <begin position="663"/>
        <end position="877"/>
    </location>
</feature>
<dbReference type="Pfam" id="PF13185">
    <property type="entry name" value="GAF_2"/>
    <property type="match status" value="1"/>
</dbReference>
<evidence type="ECO:0000256" key="5">
    <source>
        <dbReference type="ARBA" id="ARBA00022777"/>
    </source>
</evidence>
<proteinExistence type="predicted"/>
<evidence type="ECO:0000256" key="3">
    <source>
        <dbReference type="ARBA" id="ARBA00022553"/>
    </source>
</evidence>
<feature type="domain" description="PAS" evidence="8">
    <location>
        <begin position="10"/>
        <end position="83"/>
    </location>
</feature>
<sequence>MHNPHGSFPDIKSLSEALATNVYGVVIADAQQPDLPIVYVNPAFEHLSGYTSAEVLGRNCRFLQGHDRDQAARMELREAIEHRRSVTTVLRNYRRDGALFFNELTINPVHDTSGTVTHFVGFQVDVTAREAASSLMTHLQDLTQHLAAARTPDEVFELILRDTLDALWGIGGAVLLVQGDRLQVAARRGQTGVSVWQTGDLAGPGPSADALRLNTPLFFGAGGELAAAYPQLESRTGGVAAVASAVVPVVEGGRPLAVITLDFREPHDFTPDEQHFLRTLAAQCALALDRARLAGNLEQQVQDRTAELEAFVNFTEVAGSETDVLALARRAMDVLGVLFPGCTNAYYILEGDLWKARVHTRDLETQPQLLSSIRAGMALDTPVFTGPLQTGEPTFVDGWDEEREQFAQSGLYQSVAVYPLLFDGAVRAMFAIGLKDRSRWSDRGQAVFRSVGRSLSLALERTETARQLEAQNAELLARTQALEGFAALTHELGLMSEPHALIQRALELVRSLLPPGYAIFWQISSGRWQVAAQLGDVGSPALQAAVEAGLPVGQVPTLDLPHQTREPLFQDHYDPARDLAPDLVEHVSTVATLPVMVGGEVSGILNVPLFGQRPWSAADQAVLRTTAHSLGLALERAEHARQLKAQRDLLQVSNEELEAFTYSVSHDLRTPVRHIISFSDLLRRSLPAPLSDKAERYFGIVRTAADTLNTLIDGMLDVSRASRQPLSPVQVDLDRVFAAVRHELSVAHPQRQIVWQIGPLPTVPGDLRLLRRVITALLDNAVKYSRGREPAVVTVWAEDQGHTWAVYVQDNGVGFNPQYRDKLFTMFQRLHRQEEFEGAAVSLANARRIVTRHGGTVTAHGEPDLGATFGFVLPKALP</sequence>
<dbReference type="NCBIfam" id="TIGR00229">
    <property type="entry name" value="sensory_box"/>
    <property type="match status" value="1"/>
</dbReference>
<name>A0ABQ2GGT3_9DEIO</name>
<dbReference type="PROSITE" id="PS50112">
    <property type="entry name" value="PAS"/>
    <property type="match status" value="1"/>
</dbReference>
<dbReference type="CDD" id="cd00082">
    <property type="entry name" value="HisKA"/>
    <property type="match status" value="1"/>
</dbReference>
<dbReference type="SUPFAM" id="SSF55781">
    <property type="entry name" value="GAF domain-like"/>
    <property type="match status" value="3"/>
</dbReference>
<dbReference type="Pfam" id="PF02518">
    <property type="entry name" value="HATPase_c"/>
    <property type="match status" value="1"/>
</dbReference>
<dbReference type="SMART" id="SM00388">
    <property type="entry name" value="HisKA"/>
    <property type="match status" value="1"/>
</dbReference>
<dbReference type="SMART" id="SM00086">
    <property type="entry name" value="PAC"/>
    <property type="match status" value="1"/>
</dbReference>
<dbReference type="Gene3D" id="3.30.450.20">
    <property type="entry name" value="PAS domain"/>
    <property type="match status" value="1"/>
</dbReference>
<dbReference type="InterPro" id="IPR003661">
    <property type="entry name" value="HisK_dim/P_dom"/>
</dbReference>
<evidence type="ECO:0000256" key="2">
    <source>
        <dbReference type="ARBA" id="ARBA00012438"/>
    </source>
</evidence>
<evidence type="ECO:0000256" key="6">
    <source>
        <dbReference type="ARBA" id="ARBA00023136"/>
    </source>
</evidence>
<dbReference type="SMART" id="SM00387">
    <property type="entry name" value="HATPase_c"/>
    <property type="match status" value="1"/>
</dbReference>
<dbReference type="RefSeq" id="WP_188974319.1">
    <property type="nucleotide sequence ID" value="NZ_BMOL01000036.1"/>
</dbReference>
<evidence type="ECO:0000259" key="8">
    <source>
        <dbReference type="PROSITE" id="PS50112"/>
    </source>
</evidence>
<dbReference type="CDD" id="cd00130">
    <property type="entry name" value="PAS"/>
    <property type="match status" value="1"/>
</dbReference>
<comment type="caution">
    <text evidence="10">The sequence shown here is derived from an EMBL/GenBank/DDBJ whole genome shotgun (WGS) entry which is preliminary data.</text>
</comment>
<evidence type="ECO:0000259" key="9">
    <source>
        <dbReference type="PROSITE" id="PS50113"/>
    </source>
</evidence>
<dbReference type="InterPro" id="IPR036097">
    <property type="entry name" value="HisK_dim/P_sf"/>
</dbReference>
<dbReference type="Proteomes" id="UP000639973">
    <property type="component" value="Unassembled WGS sequence"/>
</dbReference>
<dbReference type="SUPFAM" id="SSF55785">
    <property type="entry name" value="PYP-like sensor domain (PAS domain)"/>
    <property type="match status" value="1"/>
</dbReference>
<dbReference type="InterPro" id="IPR004358">
    <property type="entry name" value="Sig_transdc_His_kin-like_C"/>
</dbReference>
<dbReference type="EC" id="2.7.13.3" evidence="2"/>
<dbReference type="SUPFAM" id="SSF47384">
    <property type="entry name" value="Homodimeric domain of signal transducing histidine kinase"/>
    <property type="match status" value="1"/>
</dbReference>
<comment type="catalytic activity">
    <reaction evidence="1">
        <text>ATP + protein L-histidine = ADP + protein N-phospho-L-histidine.</text>
        <dbReference type="EC" id="2.7.13.3"/>
    </reaction>
</comment>
<feature type="domain" description="PAC" evidence="9">
    <location>
        <begin position="84"/>
        <end position="138"/>
    </location>
</feature>
<dbReference type="PROSITE" id="PS50113">
    <property type="entry name" value="PAC"/>
    <property type="match status" value="1"/>
</dbReference>
<organism evidence="10 11">
    <name type="scientific">Deinococcus aerolatus</name>
    <dbReference type="NCBI Taxonomy" id="522487"/>
    <lineage>
        <taxon>Bacteria</taxon>
        <taxon>Thermotogati</taxon>
        <taxon>Deinococcota</taxon>
        <taxon>Deinococci</taxon>
        <taxon>Deinococcales</taxon>
        <taxon>Deinococcaceae</taxon>
        <taxon>Deinococcus</taxon>
    </lineage>
</organism>
<dbReference type="PANTHER" id="PTHR42878">
    <property type="entry name" value="TWO-COMPONENT HISTIDINE KINASE"/>
    <property type="match status" value="1"/>
</dbReference>
<dbReference type="Gene3D" id="3.30.565.10">
    <property type="entry name" value="Histidine kinase-like ATPase, C-terminal domain"/>
    <property type="match status" value="1"/>
</dbReference>
<evidence type="ECO:0000313" key="10">
    <source>
        <dbReference type="EMBL" id="GGL94715.1"/>
    </source>
</evidence>
<keyword evidence="6" id="KW-0472">Membrane</keyword>
<dbReference type="EMBL" id="BMOL01000036">
    <property type="protein sequence ID" value="GGL94715.1"/>
    <property type="molecule type" value="Genomic_DNA"/>
</dbReference>
<dbReference type="PANTHER" id="PTHR42878:SF15">
    <property type="entry name" value="BACTERIOPHYTOCHROME"/>
    <property type="match status" value="1"/>
</dbReference>